<evidence type="ECO:0000313" key="3">
    <source>
        <dbReference type="Proteomes" id="UP000477680"/>
    </source>
</evidence>
<keyword evidence="1" id="KW-0472">Membrane</keyword>
<feature type="transmembrane region" description="Helical" evidence="1">
    <location>
        <begin position="328"/>
        <end position="352"/>
    </location>
</feature>
<dbReference type="RefSeq" id="WP_163496389.1">
    <property type="nucleotide sequence ID" value="NZ_CP048711.1"/>
</dbReference>
<dbReference type="EMBL" id="CP048711">
    <property type="protein sequence ID" value="QIB66961.1"/>
    <property type="molecule type" value="Genomic_DNA"/>
</dbReference>
<keyword evidence="1" id="KW-1133">Transmembrane helix</keyword>
<evidence type="ECO:0000313" key="2">
    <source>
        <dbReference type="EMBL" id="QIB66961.1"/>
    </source>
</evidence>
<dbReference type="KEGG" id="kim:G3T16_17760"/>
<accession>A0A6C0U4C5</accession>
<proteinExistence type="predicted"/>
<gene>
    <name evidence="2" type="ORF">G3T16_17760</name>
</gene>
<reference evidence="2 3" key="1">
    <citation type="submission" date="2020-02" db="EMBL/GenBank/DDBJ databases">
        <title>Genome sequencing for Kineobactrum sp. M2.</title>
        <authorList>
            <person name="Park S.-J."/>
        </authorList>
    </citation>
    <scope>NUCLEOTIDE SEQUENCE [LARGE SCALE GENOMIC DNA]</scope>
    <source>
        <strain evidence="2 3">M2</strain>
    </source>
</reference>
<keyword evidence="1" id="KW-0812">Transmembrane</keyword>
<feature type="transmembrane region" description="Helical" evidence="1">
    <location>
        <begin position="247"/>
        <end position="266"/>
    </location>
</feature>
<dbReference type="Proteomes" id="UP000477680">
    <property type="component" value="Chromosome"/>
</dbReference>
<sequence>MNSKSKGAFGIERSRFCADTYFSGRFEHRANFNMCLFMEEVRFKHTRNVVIKAGSAKERSGLTASRMKRFKGWTKELLERIASTIHAWSKKHFPVELKEEEKNLSSLFYGETHLENIRFEKPSRVFFDGVDLAKARFLGTALGGVGFLGCNFYQPGLRRNGIFDEGWVIGLSYIDKMRLLPAVEQLNRDIRLSLEHVKSFSKANDFYVGEIDCRRRQLSFLKAYFLSIPALYKVLSDYGTSALRPCLWFFFFGCLHAAIIAKLFPLNVEIQDLGSLHQNRSFLLFDTYELSAIDHVWPQARDRLLYSLQVMTLQQGRSVYTPEVPASAAIGFLNLVFQILGPALIAVTALALRVQIRRF</sequence>
<dbReference type="AlphaFoldDB" id="A0A6C0U4C5"/>
<evidence type="ECO:0000256" key="1">
    <source>
        <dbReference type="SAM" id="Phobius"/>
    </source>
</evidence>
<keyword evidence="3" id="KW-1185">Reference proteome</keyword>
<protein>
    <submittedName>
        <fullName evidence="2">Uncharacterized protein</fullName>
    </submittedName>
</protein>
<organism evidence="2 3">
    <name type="scientific">Kineobactrum salinum</name>
    <dbReference type="NCBI Taxonomy" id="2708301"/>
    <lineage>
        <taxon>Bacteria</taxon>
        <taxon>Pseudomonadati</taxon>
        <taxon>Pseudomonadota</taxon>
        <taxon>Gammaproteobacteria</taxon>
        <taxon>Cellvibrionales</taxon>
        <taxon>Halieaceae</taxon>
        <taxon>Kineobactrum</taxon>
    </lineage>
</organism>
<name>A0A6C0U4C5_9GAMM</name>